<dbReference type="EMBL" id="ABWN01000033">
    <property type="protein sequence ID" value="EFF68011.1"/>
    <property type="molecule type" value="Genomic_DNA"/>
</dbReference>
<name>D4S1C1_9FIRM</name>
<keyword evidence="1" id="KW-0472">Membrane</keyword>
<dbReference type="NCBIfam" id="TIGR02532">
    <property type="entry name" value="IV_pilin_GFxxxE"/>
    <property type="match status" value="1"/>
</dbReference>
<dbReference type="HOGENOM" id="CLU_1243423_0_0_9"/>
<comment type="caution">
    <text evidence="2">The sequence shown here is derived from an EMBL/GenBank/DDBJ whole genome shotgun (WGS) entry which is preliminary data.</text>
</comment>
<evidence type="ECO:0000313" key="2">
    <source>
        <dbReference type="EMBL" id="EFF68011.1"/>
    </source>
</evidence>
<evidence type="ECO:0000313" key="3">
    <source>
        <dbReference type="Proteomes" id="UP000006238"/>
    </source>
</evidence>
<dbReference type="Proteomes" id="UP000006238">
    <property type="component" value="Unassembled WGS sequence"/>
</dbReference>
<dbReference type="eggNOG" id="ENOG5033EIB">
    <property type="taxonomic scope" value="Bacteria"/>
</dbReference>
<organism evidence="2 3">
    <name type="scientific">Eshraghiella crossota DSM 2876</name>
    <dbReference type="NCBI Taxonomy" id="511680"/>
    <lineage>
        <taxon>Bacteria</taxon>
        <taxon>Bacillati</taxon>
        <taxon>Bacillota</taxon>
        <taxon>Clostridia</taxon>
        <taxon>Lachnospirales</taxon>
        <taxon>Lachnospiraceae</taxon>
        <taxon>Eshraghiella</taxon>
    </lineage>
</organism>
<accession>D4S1C1</accession>
<feature type="transmembrane region" description="Helical" evidence="1">
    <location>
        <begin position="21"/>
        <end position="42"/>
    </location>
</feature>
<protein>
    <submittedName>
        <fullName evidence="2">Prepilin-type cleavage/methylation N-terminal domain protein</fullName>
    </submittedName>
</protein>
<dbReference type="Pfam" id="PF07963">
    <property type="entry name" value="N_methyl"/>
    <property type="match status" value="1"/>
</dbReference>
<proteinExistence type="predicted"/>
<keyword evidence="1" id="KW-1133">Transmembrane helix</keyword>
<gene>
    <name evidence="2" type="ORF">BUTYVIB_01891</name>
</gene>
<keyword evidence="3" id="KW-1185">Reference proteome</keyword>
<dbReference type="STRING" id="45851.BHV86_08875"/>
<dbReference type="AlphaFoldDB" id="D4S1C1"/>
<evidence type="ECO:0000256" key="1">
    <source>
        <dbReference type="SAM" id="Phobius"/>
    </source>
</evidence>
<reference evidence="2 3" key="1">
    <citation type="submission" date="2010-02" db="EMBL/GenBank/DDBJ databases">
        <authorList>
            <person name="Weinstock G."/>
            <person name="Sodergren E."/>
            <person name="Clifton S."/>
            <person name="Fulton L."/>
            <person name="Fulton B."/>
            <person name="Courtney L."/>
            <person name="Fronick C."/>
            <person name="Harrison M."/>
            <person name="Strong C."/>
            <person name="Farmer C."/>
            <person name="Delahaunty K."/>
            <person name="Markovic C."/>
            <person name="Hall O."/>
            <person name="Minx P."/>
            <person name="Tomlinson C."/>
            <person name="Mitreva M."/>
            <person name="Nelson J."/>
            <person name="Hou S."/>
            <person name="Wollam A."/>
            <person name="Pepin K.H."/>
            <person name="Johnson M."/>
            <person name="Bhonagiri V."/>
            <person name="Zhang X."/>
            <person name="Suruliraj S."/>
            <person name="Warren W."/>
            <person name="Chinwalla A."/>
            <person name="Mardis E.R."/>
            <person name="Wilson R.K."/>
        </authorList>
    </citation>
    <scope>NUCLEOTIDE SEQUENCE [LARGE SCALE GENOMIC DNA]</scope>
    <source>
        <strain evidence="2 3">DSM 2876</strain>
    </source>
</reference>
<dbReference type="InterPro" id="IPR012902">
    <property type="entry name" value="N_methyl_site"/>
</dbReference>
<sequence>MRHMTMKLKKGKKHNNKGFTLTEVLVALAVSSVVITIVIAFISQGSRFYKTQSNTINLQNELQETSNVITDTLQEATYLSIISNSKNLEVYTGSYEIKEGKKLFTSVKGSSRYILRDGTGIYVFDKADTQYITDKDKPGYRYSNNIEAITVSINEKCKTNVADSEVITQPVMLDVYIKVTHNDTSRFENKTITLRNKIQSLEVNGELYQIGSNGSQLVHVEK</sequence>
<keyword evidence="1" id="KW-0812">Transmembrane</keyword>